<comment type="caution">
    <text evidence="2">The sequence shown here is derived from an EMBL/GenBank/DDBJ whole genome shotgun (WGS) entry which is preliminary data.</text>
</comment>
<dbReference type="PANTHER" id="PTHR39639:SF1">
    <property type="entry name" value="DUF262 DOMAIN-CONTAINING PROTEIN"/>
    <property type="match status" value="1"/>
</dbReference>
<dbReference type="InterPro" id="IPR004919">
    <property type="entry name" value="GmrSD_N"/>
</dbReference>
<evidence type="ECO:0000313" key="2">
    <source>
        <dbReference type="EMBL" id="OXA98073.1"/>
    </source>
</evidence>
<dbReference type="EMBL" id="MUHA01000024">
    <property type="protein sequence ID" value="OXA98073.1"/>
    <property type="molecule type" value="Genomic_DNA"/>
</dbReference>
<accession>A0A226HV00</accession>
<proteinExistence type="predicted"/>
<dbReference type="Pfam" id="PF03235">
    <property type="entry name" value="GmrSD_N"/>
    <property type="match status" value="1"/>
</dbReference>
<dbReference type="PANTHER" id="PTHR39639">
    <property type="entry name" value="CHROMOSOME 16, WHOLE GENOME SHOTGUN SEQUENCE"/>
    <property type="match status" value="1"/>
</dbReference>
<evidence type="ECO:0000313" key="3">
    <source>
        <dbReference type="Proteomes" id="UP000198336"/>
    </source>
</evidence>
<name>A0A226HV00_9FLAO</name>
<keyword evidence="3" id="KW-1185">Reference proteome</keyword>
<organism evidence="2 3">
    <name type="scientific">Flavobacterium oncorhynchi</name>
    <dbReference type="NCBI Taxonomy" id="728056"/>
    <lineage>
        <taxon>Bacteria</taxon>
        <taxon>Pseudomonadati</taxon>
        <taxon>Bacteroidota</taxon>
        <taxon>Flavobacteriia</taxon>
        <taxon>Flavobacteriales</taxon>
        <taxon>Flavobacteriaceae</taxon>
        <taxon>Flavobacterium</taxon>
    </lineage>
</organism>
<reference evidence="2 3" key="1">
    <citation type="submission" date="2016-11" db="EMBL/GenBank/DDBJ databases">
        <title>Whole genomes of Flavobacteriaceae.</title>
        <authorList>
            <person name="Stine C."/>
            <person name="Li C."/>
            <person name="Tadesse D."/>
        </authorList>
    </citation>
    <scope>NUCLEOTIDE SEQUENCE [LARGE SCALE GENOMIC DNA]</scope>
    <source>
        <strain evidence="2 3">CCUG 59446</strain>
    </source>
</reference>
<sequence length="374" mass="44702">MFKIYKLGDFGTFNIDKIISYESSIDFHPVYQRYGGIWSKEKKQLFIDTILNDFDTPKFYFNYFSDSNNPLNTSNKLYAVIDGKQRLEAIFDFVKNKFELSSNFKFYDDEKINLQNLKFNDISEKFPSILSKFFSYEFDIIFVDTDDEDKLEELFLRLNGGEALTNAEKRNAVGGEFNRKVRDIVESNVFFTEKLRFKNPRYQHQDLFVKLALTESNNELVTFTNKVLYEFIRDNKDFTEKIAETFNIVQNNLTEMSNCFVDKDFLLASKGVIPVYYYFYTRHLPNHLAFNHFLNLFETVRKENRKKESFEANPLLMEYDRLNQQGVHLEKSLNFRYKILEKGFNFYQKYQTLENFSLDDSMFYDFDDDNLNTN</sequence>
<gene>
    <name evidence="2" type="ORF">B0A75_15515</name>
</gene>
<dbReference type="AlphaFoldDB" id="A0A226HV00"/>
<dbReference type="Proteomes" id="UP000198336">
    <property type="component" value="Unassembled WGS sequence"/>
</dbReference>
<dbReference type="RefSeq" id="WP_089055203.1">
    <property type="nucleotide sequence ID" value="NZ_MUHA01000024.1"/>
</dbReference>
<evidence type="ECO:0000259" key="1">
    <source>
        <dbReference type="Pfam" id="PF03235"/>
    </source>
</evidence>
<feature type="domain" description="GmrSD restriction endonucleases N-terminal" evidence="1">
    <location>
        <begin position="26"/>
        <end position="172"/>
    </location>
</feature>
<protein>
    <recommendedName>
        <fullName evidence="1">GmrSD restriction endonucleases N-terminal domain-containing protein</fullName>
    </recommendedName>
</protein>